<dbReference type="RefSeq" id="WP_066889036.1">
    <property type="nucleotide sequence ID" value="NZ_CP171739.1"/>
</dbReference>
<dbReference type="InterPro" id="IPR050267">
    <property type="entry name" value="Anti-sigma-factor_SerPK"/>
</dbReference>
<dbReference type="InterPro" id="IPR003594">
    <property type="entry name" value="HATPase_dom"/>
</dbReference>
<dbReference type="GO" id="GO:0004674">
    <property type="term" value="F:protein serine/threonine kinase activity"/>
    <property type="evidence" value="ECO:0007669"/>
    <property type="project" value="UniProtKB-KW"/>
</dbReference>
<dbReference type="AlphaFoldDB" id="A0A132MWE4"/>
<protein>
    <recommendedName>
        <fullName evidence="2">Histidine kinase/HSP90-like ATPase domain-containing protein</fullName>
    </recommendedName>
</protein>
<dbReference type="STRING" id="1469144.LI90_3213"/>
<dbReference type="Proteomes" id="UP000070188">
    <property type="component" value="Unassembled WGS sequence"/>
</dbReference>
<evidence type="ECO:0000313" key="4">
    <source>
        <dbReference type="Proteomes" id="UP000070188"/>
    </source>
</evidence>
<gene>
    <name evidence="3" type="ORF">LI90_3213</name>
</gene>
<keyword evidence="1" id="KW-0418">Kinase</keyword>
<name>A0A132MWE4_9ACTN</name>
<dbReference type="CDD" id="cd16936">
    <property type="entry name" value="HATPase_RsbW-like"/>
    <property type="match status" value="1"/>
</dbReference>
<feature type="domain" description="Histidine kinase/HSP90-like ATPase" evidence="2">
    <location>
        <begin position="10"/>
        <end position="109"/>
    </location>
</feature>
<keyword evidence="1" id="KW-0723">Serine/threonine-protein kinase</keyword>
<dbReference type="InterPro" id="IPR036890">
    <property type="entry name" value="HATPase_C_sf"/>
</dbReference>
<comment type="caution">
    <text evidence="3">The sequence shown here is derived from an EMBL/GenBank/DDBJ whole genome shotgun (WGS) entry which is preliminary data.</text>
</comment>
<dbReference type="Pfam" id="PF13581">
    <property type="entry name" value="HATPase_c_2"/>
    <property type="match status" value="1"/>
</dbReference>
<proteinExistence type="predicted"/>
<dbReference type="PANTHER" id="PTHR35526">
    <property type="entry name" value="ANTI-SIGMA-F FACTOR RSBW-RELATED"/>
    <property type="match status" value="1"/>
</dbReference>
<dbReference type="OrthoDB" id="3479886at2"/>
<dbReference type="EMBL" id="LAXD01000001">
    <property type="protein sequence ID" value="KWX02171.1"/>
    <property type="molecule type" value="Genomic_DNA"/>
</dbReference>
<keyword evidence="1" id="KW-0808">Transferase</keyword>
<dbReference type="Gene3D" id="3.30.565.10">
    <property type="entry name" value="Histidine kinase-like ATPase, C-terminal domain"/>
    <property type="match status" value="1"/>
</dbReference>
<dbReference type="PATRIC" id="fig|1469144.10.peg.3460"/>
<evidence type="ECO:0000259" key="2">
    <source>
        <dbReference type="Pfam" id="PF13581"/>
    </source>
</evidence>
<organism evidence="3 4">
    <name type="scientific">Carbonactinospora thermoautotrophica</name>
    <dbReference type="NCBI Taxonomy" id="1469144"/>
    <lineage>
        <taxon>Bacteria</taxon>
        <taxon>Bacillati</taxon>
        <taxon>Actinomycetota</taxon>
        <taxon>Actinomycetes</taxon>
        <taxon>Kitasatosporales</taxon>
        <taxon>Carbonactinosporaceae</taxon>
        <taxon>Carbonactinospora</taxon>
    </lineage>
</organism>
<keyword evidence="4" id="KW-1185">Reference proteome</keyword>
<sequence>MIRRALFHPRATEAERVRSFVTDALTRWRLLQRVPDDEARLVATELFSNAIRHARHDGERLPVVVCWDDEVLRIEVHDPDPRQPVPSWHGAEEDSGRGLLLVEALSYRWGTLPIHDGGKCVYAELAPLKPDE</sequence>
<evidence type="ECO:0000256" key="1">
    <source>
        <dbReference type="ARBA" id="ARBA00022527"/>
    </source>
</evidence>
<reference evidence="4" key="1">
    <citation type="submission" date="2015-04" db="EMBL/GenBank/DDBJ databases">
        <title>Physiological reanalysis, assessment of diazotrophy, and genome sequences of multiple isolates of Streptomyces thermoautotrophicus.</title>
        <authorList>
            <person name="MacKellar D.C."/>
            <person name="Lieber L."/>
            <person name="Norman J."/>
            <person name="Bolger A."/>
            <person name="Tobin C."/>
            <person name="Murray J.W."/>
            <person name="Chang R."/>
            <person name="Ford T."/>
            <person name="Nguyen P.Q."/>
            <person name="Woodward J."/>
            <person name="Permingeat H."/>
            <person name="Joshi N.S."/>
            <person name="Silver P.A."/>
            <person name="Usadel B."/>
            <person name="Rutherford A.W."/>
            <person name="Friesen M."/>
            <person name="Prell J."/>
        </authorList>
    </citation>
    <scope>NUCLEOTIDE SEQUENCE [LARGE SCALE GENOMIC DNA]</scope>
    <source>
        <strain evidence="4">H1</strain>
    </source>
</reference>
<dbReference type="PANTHER" id="PTHR35526:SF3">
    <property type="entry name" value="ANTI-SIGMA-F FACTOR RSBW"/>
    <property type="match status" value="1"/>
</dbReference>
<dbReference type="SUPFAM" id="SSF55874">
    <property type="entry name" value="ATPase domain of HSP90 chaperone/DNA topoisomerase II/histidine kinase"/>
    <property type="match status" value="1"/>
</dbReference>
<evidence type="ECO:0000313" key="3">
    <source>
        <dbReference type="EMBL" id="KWX02171.1"/>
    </source>
</evidence>
<accession>A0A132MWE4</accession>